<dbReference type="VEuPathDB" id="PiroplasmaDB:BMR1_02g03545"/>
<organism evidence="1 2">
    <name type="scientific">Babesia microti (strain RI)</name>
    <dbReference type="NCBI Taxonomy" id="1133968"/>
    <lineage>
        <taxon>Eukaryota</taxon>
        <taxon>Sar</taxon>
        <taxon>Alveolata</taxon>
        <taxon>Apicomplexa</taxon>
        <taxon>Aconoidasida</taxon>
        <taxon>Piroplasmida</taxon>
        <taxon>Babesiidae</taxon>
        <taxon>Babesia</taxon>
    </lineage>
</organism>
<reference evidence="1 2" key="3">
    <citation type="journal article" date="2016" name="Sci. Rep.">
        <title>Genome-wide diversity and gene expression profiling of Babesia microti isolates identify polymorphic genes that mediate host-pathogen interactions.</title>
        <authorList>
            <person name="Silva J.C."/>
            <person name="Cornillot E."/>
            <person name="McCracken C."/>
            <person name="Usmani-Brown S."/>
            <person name="Dwivedi A."/>
            <person name="Ifeonu O.O."/>
            <person name="Crabtree J."/>
            <person name="Gotia H.T."/>
            <person name="Virji A.Z."/>
            <person name="Reynes C."/>
            <person name="Colinge J."/>
            <person name="Kumar V."/>
            <person name="Lawres L."/>
            <person name="Pazzi J.E."/>
            <person name="Pablo J.V."/>
            <person name="Hung C."/>
            <person name="Brancato J."/>
            <person name="Kumari P."/>
            <person name="Orvis J."/>
            <person name="Tretina K."/>
            <person name="Chibucos M."/>
            <person name="Ott S."/>
            <person name="Sadzewicz L."/>
            <person name="Sengamalay N."/>
            <person name="Shetty A.C."/>
            <person name="Su Q."/>
            <person name="Tallon L."/>
            <person name="Fraser C.M."/>
            <person name="Frutos R."/>
            <person name="Molina D.M."/>
            <person name="Krause P.J."/>
            <person name="Ben Mamoun C."/>
        </authorList>
    </citation>
    <scope>NUCLEOTIDE SEQUENCE [LARGE SCALE GENOMIC DNA]</scope>
    <source>
        <strain evidence="1 2">RI</strain>
    </source>
</reference>
<dbReference type="AlphaFoldDB" id="I7IGH3"/>
<protein>
    <submittedName>
        <fullName evidence="1">Uncharacterized protein</fullName>
    </submittedName>
</protein>
<gene>
    <name evidence="1" type="ORF">BMR1_02g03545</name>
</gene>
<dbReference type="GeneID" id="24424491"/>
<evidence type="ECO:0000313" key="1">
    <source>
        <dbReference type="EMBL" id="CCF73861.1"/>
    </source>
</evidence>
<dbReference type="KEGG" id="bmic:BMR1_02g03545"/>
<name>I7IGH3_BABMR</name>
<proteinExistence type="predicted"/>
<dbReference type="Proteomes" id="UP000002899">
    <property type="component" value="Chromosome II"/>
</dbReference>
<dbReference type="RefSeq" id="XP_012648470.1">
    <property type="nucleotide sequence ID" value="XM_012793016.1"/>
</dbReference>
<dbReference type="EMBL" id="FO082872">
    <property type="protein sequence ID" value="CCF73861.1"/>
    <property type="molecule type" value="Genomic_DNA"/>
</dbReference>
<sequence length="318" mass="35681">MTDDSNNNVGKISSSDIKALLQSSENEFAAYVEEIKRSKLDSVQAINYRESLVNCVRESRALYKKLEKTVQLVQQKFLRQSQAIASAADTKIKAETEVIQKILAEKFAKKADDLELETLKTREALEKQALLEAHRAKSSIQHYKQLAGQKEEAFKKLLLRNTILYNLYFAIKHPAASDPTLITRHINSDPSLSALDSDIGFTRLLESKRKYAGSGVFSNLEAALRYFKSQTNPVAHKSEGIFDEIRDSLKSNDFQTALFAINRLPKEAKQVLCKSEFGEPFKFFCQLDLTSRYLAARLSALSDVLSNGISGTSEDKVA</sequence>
<keyword evidence="2" id="KW-1185">Reference proteome</keyword>
<reference evidence="1 2" key="2">
    <citation type="journal article" date="2013" name="PLoS ONE">
        <title>Whole genome mapping and re-organization of the nuclear and mitochondrial genomes of Babesia microti isolates.</title>
        <authorList>
            <person name="Cornillot E."/>
            <person name="Dassouli A."/>
            <person name="Garg A."/>
            <person name="Pachikara N."/>
            <person name="Randazzo S."/>
            <person name="Depoix D."/>
            <person name="Carcy B."/>
            <person name="Delbecq S."/>
            <person name="Frutos R."/>
            <person name="Silva J.C."/>
            <person name="Sutton R."/>
            <person name="Krause P.J."/>
            <person name="Mamoun C.B."/>
        </authorList>
    </citation>
    <scope>NUCLEOTIDE SEQUENCE [LARGE SCALE GENOMIC DNA]</scope>
    <source>
        <strain evidence="1 2">RI</strain>
    </source>
</reference>
<evidence type="ECO:0000313" key="2">
    <source>
        <dbReference type="Proteomes" id="UP000002899"/>
    </source>
</evidence>
<accession>I7IGH3</accession>
<reference evidence="1 2" key="1">
    <citation type="journal article" date="2012" name="Nucleic Acids Res.">
        <title>Sequencing of the smallest Apicomplexan genome from the human pathogen Babesia microti.</title>
        <authorList>
            <person name="Cornillot E."/>
            <person name="Hadj-Kaddour K."/>
            <person name="Dassouli A."/>
            <person name="Noel B."/>
            <person name="Ranwez V."/>
            <person name="Vacherie B."/>
            <person name="Augagneur Y."/>
            <person name="Bres V."/>
            <person name="Duclos A."/>
            <person name="Randazzo S."/>
            <person name="Carcy B."/>
            <person name="Debierre-Grockiego F."/>
            <person name="Delbecq S."/>
            <person name="Moubri-Menage K."/>
            <person name="Shams-Eldin H."/>
            <person name="Usmani-Brown S."/>
            <person name="Bringaud F."/>
            <person name="Wincker P."/>
            <person name="Vivares C.P."/>
            <person name="Schwarz R.T."/>
            <person name="Schetters T.P."/>
            <person name="Krause P.J."/>
            <person name="Gorenflot A."/>
            <person name="Berry V."/>
            <person name="Barbe V."/>
            <person name="Ben Mamoun C."/>
        </authorList>
    </citation>
    <scope>NUCLEOTIDE SEQUENCE [LARGE SCALE GENOMIC DNA]</scope>
    <source>
        <strain evidence="1 2">RI</strain>
    </source>
</reference>